<gene>
    <name evidence="2" type="ORF">ACG01O_03650</name>
</gene>
<keyword evidence="3" id="KW-1185">Reference proteome</keyword>
<dbReference type="Proteomes" id="UP001606303">
    <property type="component" value="Unassembled WGS sequence"/>
</dbReference>
<dbReference type="EMBL" id="JBIGIB010000001">
    <property type="protein sequence ID" value="MFG6465697.1"/>
    <property type="molecule type" value="Genomic_DNA"/>
</dbReference>
<proteinExistence type="predicted"/>
<keyword evidence="1" id="KW-0732">Signal</keyword>
<organism evidence="2 3">
    <name type="scientific">Pelomonas baiyunensis</name>
    <dbReference type="NCBI Taxonomy" id="3299026"/>
    <lineage>
        <taxon>Bacteria</taxon>
        <taxon>Pseudomonadati</taxon>
        <taxon>Pseudomonadota</taxon>
        <taxon>Betaproteobacteria</taxon>
        <taxon>Burkholderiales</taxon>
        <taxon>Sphaerotilaceae</taxon>
        <taxon>Roseateles</taxon>
    </lineage>
</organism>
<dbReference type="RefSeq" id="WP_394381477.1">
    <property type="nucleotide sequence ID" value="NZ_JBIGIB010000001.1"/>
</dbReference>
<sequence>MPYRRLASFVLTLSLAACGGGGGSSSSGSGGGTATPATLKGVAATGAPLVNAQITVLDGQGKSVGTATTHAADGSYSLTLSTASPAAPLFIQARGLDAAGNAQVLHSTVPTVAASMVGHVTPLTNAVVALALGGDPAPVFAAASSSASQLTQMATATPAASDFLKTLLKNQLTDLKFTDPKTLDLLADSSFAANKGAHDLLIESVRVDLGRSSAKVVQLLIGNKFLASPAAEVAVDLPTAQTELLKTAGAPANAISSTLKAATSATKLLGNLPGLDDLGAALNQLITQGRDASTIQTHALVLGYDKHDSRTKADLANLLAAYSSANRQFGRFQLLGCADDAPTGGDCTKVQVGALISDSTGTVVDVFADAVSYNKSATTTNKWNLVGNGRKLAVSVQPLAFLALASDGTTSSAVVPNPGYGLQVEIQAQLSDTAATNPSGQLLSSATLQLPGGFAMPFGYCARPLLCVSGTTGATSLIPTGGVGDIAIQRSAIGWIGSAESVRGAKFLVNYTLSGAAENRTAYLRSDVLGDPAASRFPVLDGVSATSPLTAANLLGGTLAINWDTWAAANPDLRLIEVKRVFTPTAGGAPAVMVSAVPLPGKTTLTLSTSHTPVGAETSELWLQAADAQGRRFHTRYTAKP</sequence>
<accession>A0ABW7GUP5</accession>
<feature type="signal peptide" evidence="1">
    <location>
        <begin position="1"/>
        <end position="19"/>
    </location>
</feature>
<dbReference type="PROSITE" id="PS51257">
    <property type="entry name" value="PROKAR_LIPOPROTEIN"/>
    <property type="match status" value="1"/>
</dbReference>
<feature type="chain" id="PRO_5045262617" description="Carboxypeptidase regulatory-like domain-containing protein" evidence="1">
    <location>
        <begin position="20"/>
        <end position="641"/>
    </location>
</feature>
<evidence type="ECO:0000256" key="1">
    <source>
        <dbReference type="SAM" id="SignalP"/>
    </source>
</evidence>
<evidence type="ECO:0008006" key="4">
    <source>
        <dbReference type="Google" id="ProtNLM"/>
    </source>
</evidence>
<reference evidence="2 3" key="1">
    <citation type="submission" date="2024-08" db="EMBL/GenBank/DDBJ databases">
        <authorList>
            <person name="Lu H."/>
        </authorList>
    </citation>
    <scope>NUCLEOTIDE SEQUENCE [LARGE SCALE GENOMIC DNA]</scope>
    <source>
        <strain evidence="2 3">BYS87W</strain>
    </source>
</reference>
<name>A0ABW7GUP5_9BURK</name>
<comment type="caution">
    <text evidence="2">The sequence shown here is derived from an EMBL/GenBank/DDBJ whole genome shotgun (WGS) entry which is preliminary data.</text>
</comment>
<protein>
    <recommendedName>
        <fullName evidence="4">Carboxypeptidase regulatory-like domain-containing protein</fullName>
    </recommendedName>
</protein>
<evidence type="ECO:0000313" key="2">
    <source>
        <dbReference type="EMBL" id="MFG6465697.1"/>
    </source>
</evidence>
<evidence type="ECO:0000313" key="3">
    <source>
        <dbReference type="Proteomes" id="UP001606303"/>
    </source>
</evidence>